<proteinExistence type="predicted"/>
<accession>A0AAE1N3G6</accession>
<dbReference type="CDD" id="cd01650">
    <property type="entry name" value="RT_nLTR_like"/>
    <property type="match status" value="1"/>
</dbReference>
<dbReference type="SUPFAM" id="SSF56219">
    <property type="entry name" value="DNase I-like"/>
    <property type="match status" value="1"/>
</dbReference>
<dbReference type="InterPro" id="IPR000477">
    <property type="entry name" value="RT_dom"/>
</dbReference>
<dbReference type="InterPro" id="IPR036691">
    <property type="entry name" value="Endo/exonu/phosph_ase_sf"/>
</dbReference>
<dbReference type="PROSITE" id="PS50878">
    <property type="entry name" value="RT_POL"/>
    <property type="match status" value="1"/>
</dbReference>
<organism evidence="3 4">
    <name type="scientific">Acacia crassicarpa</name>
    <name type="common">northern wattle</name>
    <dbReference type="NCBI Taxonomy" id="499986"/>
    <lineage>
        <taxon>Eukaryota</taxon>
        <taxon>Viridiplantae</taxon>
        <taxon>Streptophyta</taxon>
        <taxon>Embryophyta</taxon>
        <taxon>Tracheophyta</taxon>
        <taxon>Spermatophyta</taxon>
        <taxon>Magnoliopsida</taxon>
        <taxon>eudicotyledons</taxon>
        <taxon>Gunneridae</taxon>
        <taxon>Pentapetalae</taxon>
        <taxon>rosids</taxon>
        <taxon>fabids</taxon>
        <taxon>Fabales</taxon>
        <taxon>Fabaceae</taxon>
        <taxon>Caesalpinioideae</taxon>
        <taxon>mimosoid clade</taxon>
        <taxon>Acacieae</taxon>
        <taxon>Acacia</taxon>
    </lineage>
</organism>
<keyword evidence="1" id="KW-1133">Transmembrane helix</keyword>
<comment type="caution">
    <text evidence="3">The sequence shown here is derived from an EMBL/GenBank/DDBJ whole genome shotgun (WGS) entry which is preliminary data.</text>
</comment>
<feature type="domain" description="Reverse transcriptase" evidence="2">
    <location>
        <begin position="449"/>
        <end position="667"/>
    </location>
</feature>
<dbReference type="Proteomes" id="UP001293593">
    <property type="component" value="Unassembled WGS sequence"/>
</dbReference>
<dbReference type="Pfam" id="PF03372">
    <property type="entry name" value="Exo_endo_phos"/>
    <property type="match status" value="1"/>
</dbReference>
<evidence type="ECO:0000313" key="3">
    <source>
        <dbReference type="EMBL" id="KAK4282132.1"/>
    </source>
</evidence>
<dbReference type="InterPro" id="IPR005135">
    <property type="entry name" value="Endo/exonuclease/phosphatase"/>
</dbReference>
<keyword evidence="4" id="KW-1185">Reference proteome</keyword>
<dbReference type="Gene3D" id="3.60.10.10">
    <property type="entry name" value="Endonuclease/exonuclease/phosphatase"/>
    <property type="match status" value="1"/>
</dbReference>
<dbReference type="Pfam" id="PF00078">
    <property type="entry name" value="RVT_1"/>
    <property type="match status" value="1"/>
</dbReference>
<dbReference type="GO" id="GO:0003824">
    <property type="term" value="F:catalytic activity"/>
    <property type="evidence" value="ECO:0007669"/>
    <property type="project" value="InterPro"/>
</dbReference>
<dbReference type="PANTHER" id="PTHR19446">
    <property type="entry name" value="REVERSE TRANSCRIPTASES"/>
    <property type="match status" value="1"/>
</dbReference>
<feature type="transmembrane region" description="Helical" evidence="1">
    <location>
        <begin position="635"/>
        <end position="654"/>
    </location>
</feature>
<evidence type="ECO:0000256" key="1">
    <source>
        <dbReference type="SAM" id="Phobius"/>
    </source>
</evidence>
<dbReference type="InterPro" id="IPR043502">
    <property type="entry name" value="DNA/RNA_pol_sf"/>
</dbReference>
<dbReference type="SUPFAM" id="SSF56672">
    <property type="entry name" value="DNA/RNA polymerases"/>
    <property type="match status" value="1"/>
</dbReference>
<gene>
    <name evidence="3" type="ORF">QN277_013544</name>
</gene>
<evidence type="ECO:0000313" key="4">
    <source>
        <dbReference type="Proteomes" id="UP001293593"/>
    </source>
</evidence>
<keyword evidence="1" id="KW-0472">Membrane</keyword>
<dbReference type="AlphaFoldDB" id="A0AAE1N3G6"/>
<sequence>MLILAETKCSDDLSLRPLVSYGFDSMEIIPSQGLSGGMAMLWKSNCIKVQLIDTDRQFFHARCELPDPLLFFLTPIYAIPHSNLRSILWSKLKVLSAAISLPWIVLGDFNDIMSASERVGGVRCNPQRLKWFSDRSTECGLSDMGFQGPRFTWKGPKLPDHSRLFERLDRAFGNARMFSELSGCFIKVLTRTSYSDHNPLMLQFQDELRVNLPRPFKFEAMWLSHESFDSFLLDNWSTQAKLNVALSDFQLALINWNKDCFGLIEARKRNLLARLKGIQNSPNYPSSSFLCSLEKELQAELDLVLRREELKWFQKARTEWIAKGDRNTRFYHLKAKMRHRRNSILMLKDEHGNWIDYENALRDMVVSYFQNLYQAVDSDFNWLTTVTSFPPLVPELLKNLGAVPLNEEIKRALFSLGAFKAPGFDGYPPIFFQSKWNIVGESLCNFVKSVFEGSEDLSVHNNTLISLIPKRDRPEIVGHFRPISLCSVHYKVVMKVITGRLRGLMDTIVSPFQASFIKGRQIHDNIIVGQEVLHTMKKIKGRKGLMALKIDLEKAYDRIQWDFLRNVLVEVGFEPQFINLIMHCVTTVSFNILWNGSKTMDFEAMRGLRQGDPLSPLLFVLCMDIWVIGSQSEFLTLGLIFLILCSPMICFCLVRLRWHKLSVCCPV</sequence>
<reference evidence="3" key="1">
    <citation type="submission" date="2023-10" db="EMBL/GenBank/DDBJ databases">
        <title>Chromosome-level genome of the transformable northern wattle, Acacia crassicarpa.</title>
        <authorList>
            <person name="Massaro I."/>
            <person name="Sinha N.R."/>
            <person name="Poethig S."/>
            <person name="Leichty A.R."/>
        </authorList>
    </citation>
    <scope>NUCLEOTIDE SEQUENCE</scope>
    <source>
        <strain evidence="3">Acra3RX</strain>
        <tissue evidence="3">Leaf</tissue>
    </source>
</reference>
<name>A0AAE1N3G6_9FABA</name>
<evidence type="ECO:0000259" key="2">
    <source>
        <dbReference type="PROSITE" id="PS50878"/>
    </source>
</evidence>
<keyword evidence="1" id="KW-0812">Transmembrane</keyword>
<dbReference type="EMBL" id="JAWXYG010000002">
    <property type="protein sequence ID" value="KAK4282132.1"/>
    <property type="molecule type" value="Genomic_DNA"/>
</dbReference>
<protein>
    <recommendedName>
        <fullName evidence="2">Reverse transcriptase domain-containing protein</fullName>
    </recommendedName>
</protein>